<proteinExistence type="predicted"/>
<accession>A0ABZ3H9C2</accession>
<dbReference type="InterPro" id="IPR052517">
    <property type="entry name" value="GlcG_carb_metab_protein"/>
</dbReference>
<reference evidence="1 2" key="1">
    <citation type="submission" date="2024-03" db="EMBL/GenBank/DDBJ databases">
        <title>Sulfurimonas sp. HSL3-1.</title>
        <authorList>
            <person name="Wang S."/>
        </authorList>
    </citation>
    <scope>NUCLEOTIDE SEQUENCE [LARGE SCALE GENOMIC DNA]</scope>
    <source>
        <strain evidence="1 2">HSL3-1</strain>
    </source>
</reference>
<protein>
    <submittedName>
        <fullName evidence="1">Heme-binding protein</fullName>
    </submittedName>
</protein>
<dbReference type="InterPro" id="IPR038084">
    <property type="entry name" value="PduO/GlcC-like_sf"/>
</dbReference>
<organism evidence="1 2">
    <name type="scientific">Sulfurimonas diazotrophicus</name>
    <dbReference type="NCBI Taxonomy" id="3131939"/>
    <lineage>
        <taxon>Bacteria</taxon>
        <taxon>Pseudomonadati</taxon>
        <taxon>Campylobacterota</taxon>
        <taxon>Epsilonproteobacteria</taxon>
        <taxon>Campylobacterales</taxon>
        <taxon>Sulfurimonadaceae</taxon>
        <taxon>Sulfurimonas</taxon>
    </lineage>
</organism>
<dbReference type="Pfam" id="PF03928">
    <property type="entry name" value="HbpS-like"/>
    <property type="match status" value="1"/>
</dbReference>
<dbReference type="SUPFAM" id="SSF143744">
    <property type="entry name" value="GlcG-like"/>
    <property type="match status" value="1"/>
</dbReference>
<dbReference type="Gene3D" id="3.30.450.150">
    <property type="entry name" value="Haem-degrading domain"/>
    <property type="match status" value="1"/>
</dbReference>
<sequence length="167" mass="17661">MKIATILGVLTLPAFLLTAADVVRIERMDLGLASEVAKRAVEACRQEGYWVSAVVVDRSANVQVVMRDTYAARFTMQIAEQKANAVIMAGTDTTTFVANRSDIRNELNNIDGLIMMEGGLPVKSGDTLIGAVGVSGAPGGKLDAACAAKALASLKERLAFALMDDDE</sequence>
<dbReference type="PANTHER" id="PTHR34309:SF10">
    <property type="entry name" value="SLR1406 PROTEIN"/>
    <property type="match status" value="1"/>
</dbReference>
<gene>
    <name evidence="1" type="ORF">WCY31_08375</name>
</gene>
<dbReference type="EMBL" id="CP147920">
    <property type="protein sequence ID" value="XAU14271.1"/>
    <property type="molecule type" value="Genomic_DNA"/>
</dbReference>
<name>A0ABZ3H9C2_9BACT</name>
<keyword evidence="2" id="KW-1185">Reference proteome</keyword>
<dbReference type="PANTHER" id="PTHR34309">
    <property type="entry name" value="SLR1406 PROTEIN"/>
    <property type="match status" value="1"/>
</dbReference>
<evidence type="ECO:0000313" key="1">
    <source>
        <dbReference type="EMBL" id="XAU14271.1"/>
    </source>
</evidence>
<dbReference type="RefSeq" id="WP_345972032.1">
    <property type="nucleotide sequence ID" value="NZ_CP147920.1"/>
</dbReference>
<dbReference type="Proteomes" id="UP001447842">
    <property type="component" value="Chromosome"/>
</dbReference>
<evidence type="ECO:0000313" key="2">
    <source>
        <dbReference type="Proteomes" id="UP001447842"/>
    </source>
</evidence>
<dbReference type="InterPro" id="IPR005624">
    <property type="entry name" value="PduO/GlcC-like"/>
</dbReference>